<dbReference type="InterPro" id="IPR012340">
    <property type="entry name" value="NA-bd_OB-fold"/>
</dbReference>
<dbReference type="PANTHER" id="PTHR47165">
    <property type="entry name" value="OS03G0429900 PROTEIN"/>
    <property type="match status" value="1"/>
</dbReference>
<dbReference type="Gene3D" id="2.40.50.140">
    <property type="entry name" value="Nucleic acid-binding proteins"/>
    <property type="match status" value="1"/>
</dbReference>
<organism evidence="1">
    <name type="scientific">Arundo donax</name>
    <name type="common">Giant reed</name>
    <name type="synonym">Donax arundinaceus</name>
    <dbReference type="NCBI Taxonomy" id="35708"/>
    <lineage>
        <taxon>Eukaryota</taxon>
        <taxon>Viridiplantae</taxon>
        <taxon>Streptophyta</taxon>
        <taxon>Embryophyta</taxon>
        <taxon>Tracheophyta</taxon>
        <taxon>Spermatophyta</taxon>
        <taxon>Magnoliopsida</taxon>
        <taxon>Liliopsida</taxon>
        <taxon>Poales</taxon>
        <taxon>Poaceae</taxon>
        <taxon>PACMAD clade</taxon>
        <taxon>Arundinoideae</taxon>
        <taxon>Arundineae</taxon>
        <taxon>Arundo</taxon>
    </lineage>
</organism>
<dbReference type="SUPFAM" id="SSF50249">
    <property type="entry name" value="Nucleic acid-binding proteins"/>
    <property type="match status" value="1"/>
</dbReference>
<sequence length="155" mass="17632">MHHPIKWDELMSSSEPRTVADPKKISYINNLPPFMHKKAEFLVIVTIRKNSNSWWYNACNKCFKTADRNGDSYRCSDNGCSFIGTPTQRYKLFVHAGDETCNADFILFGHMVQHLTKKPIDALIAENPLGFISDEVIVGDRWPASLLDTRVKLGS</sequence>
<dbReference type="PANTHER" id="PTHR47165:SF3">
    <property type="entry name" value="RETROTRANSPOSON-LIKE PROTEIN"/>
    <property type="match status" value="1"/>
</dbReference>
<protein>
    <recommendedName>
        <fullName evidence="2">Replication factor A C-terminal domain-containing protein</fullName>
    </recommendedName>
</protein>
<reference evidence="1" key="2">
    <citation type="journal article" date="2015" name="Data Brief">
        <title>Shoot transcriptome of the giant reed, Arundo donax.</title>
        <authorList>
            <person name="Barrero R.A."/>
            <person name="Guerrero F.D."/>
            <person name="Moolhuijzen P."/>
            <person name="Goolsby J.A."/>
            <person name="Tidwell J."/>
            <person name="Bellgard S.E."/>
            <person name="Bellgard M.I."/>
        </authorList>
    </citation>
    <scope>NUCLEOTIDE SEQUENCE</scope>
    <source>
        <tissue evidence="1">Shoot tissue taken approximately 20 cm above the soil surface</tissue>
    </source>
</reference>
<name>A0A0A9G208_ARUDO</name>
<accession>A0A0A9G208</accession>
<dbReference type="EMBL" id="GBRH01183243">
    <property type="protein sequence ID" value="JAE14653.1"/>
    <property type="molecule type" value="Transcribed_RNA"/>
</dbReference>
<proteinExistence type="predicted"/>
<evidence type="ECO:0000313" key="1">
    <source>
        <dbReference type="EMBL" id="JAE14653.1"/>
    </source>
</evidence>
<evidence type="ECO:0008006" key="2">
    <source>
        <dbReference type="Google" id="ProtNLM"/>
    </source>
</evidence>
<reference evidence="1" key="1">
    <citation type="submission" date="2014-09" db="EMBL/GenBank/DDBJ databases">
        <authorList>
            <person name="Magalhaes I.L.F."/>
            <person name="Oliveira U."/>
            <person name="Santos F.R."/>
            <person name="Vidigal T.H.D.A."/>
            <person name="Brescovit A.D."/>
            <person name="Santos A.J."/>
        </authorList>
    </citation>
    <scope>NUCLEOTIDE SEQUENCE</scope>
    <source>
        <tissue evidence="1">Shoot tissue taken approximately 20 cm above the soil surface</tissue>
    </source>
</reference>
<dbReference type="AlphaFoldDB" id="A0A0A9G208"/>